<organism evidence="1 2">
    <name type="scientific">Dictyobacter halimunensis</name>
    <dbReference type="NCBI Taxonomy" id="3026934"/>
    <lineage>
        <taxon>Bacteria</taxon>
        <taxon>Bacillati</taxon>
        <taxon>Chloroflexota</taxon>
        <taxon>Ktedonobacteria</taxon>
        <taxon>Ktedonobacterales</taxon>
        <taxon>Dictyobacteraceae</taxon>
        <taxon>Dictyobacter</taxon>
    </lineage>
</organism>
<keyword evidence="2" id="KW-1185">Reference proteome</keyword>
<reference evidence="1 2" key="1">
    <citation type="submission" date="2023-02" db="EMBL/GenBank/DDBJ databases">
        <title>Dictyobacter halimunensis sp. nov., a new member of the class Ktedonobacteria from forest soil in a geothermal area.</title>
        <authorList>
            <person name="Rachmania M.K."/>
            <person name="Ningsih F."/>
            <person name="Sakai Y."/>
            <person name="Yabe S."/>
            <person name="Yokota A."/>
            <person name="Sjamsuridzal W."/>
        </authorList>
    </citation>
    <scope>NUCLEOTIDE SEQUENCE [LARGE SCALE GENOMIC DNA]</scope>
    <source>
        <strain evidence="1 2">S3.2.2.5</strain>
    </source>
</reference>
<gene>
    <name evidence="1" type="ORF">KDH_47250</name>
</gene>
<accession>A0ABQ6FZE9</accession>
<evidence type="ECO:0000313" key="2">
    <source>
        <dbReference type="Proteomes" id="UP001344906"/>
    </source>
</evidence>
<dbReference type="EMBL" id="BSRI01000002">
    <property type="protein sequence ID" value="GLV57890.1"/>
    <property type="molecule type" value="Genomic_DNA"/>
</dbReference>
<name>A0ABQ6FZE9_9CHLR</name>
<protein>
    <submittedName>
        <fullName evidence="1">Uncharacterized protein</fullName>
    </submittedName>
</protein>
<dbReference type="Proteomes" id="UP001344906">
    <property type="component" value="Unassembled WGS sequence"/>
</dbReference>
<comment type="caution">
    <text evidence="1">The sequence shown here is derived from an EMBL/GenBank/DDBJ whole genome shotgun (WGS) entry which is preliminary data.</text>
</comment>
<evidence type="ECO:0000313" key="1">
    <source>
        <dbReference type="EMBL" id="GLV57890.1"/>
    </source>
</evidence>
<proteinExistence type="predicted"/>
<sequence length="80" mass="9239">MQLYEFLPTTNLQHKEPIVYGMVRKLADLQHTVISHLPTQKLADAAIQPPTTDQDEIDYNTALNLSSVPMLYWEQQSQLR</sequence>
<dbReference type="RefSeq" id="WP_338253936.1">
    <property type="nucleotide sequence ID" value="NZ_BSRI01000002.1"/>
</dbReference>